<evidence type="ECO:0000313" key="3">
    <source>
        <dbReference type="Proteomes" id="UP000027982"/>
    </source>
</evidence>
<dbReference type="KEGG" id="fgi:OP10G_1902"/>
<dbReference type="Gene3D" id="3.40.630.30">
    <property type="match status" value="1"/>
</dbReference>
<reference evidence="2 3" key="1">
    <citation type="journal article" date="2014" name="PLoS ONE">
        <title>The first complete genome sequence of the class fimbriimonadia in the phylum armatimonadetes.</title>
        <authorList>
            <person name="Hu Z.Y."/>
            <person name="Wang Y.Z."/>
            <person name="Im W.T."/>
            <person name="Wang S.Y."/>
            <person name="Zhao G.P."/>
            <person name="Zheng H.J."/>
            <person name="Quan Z.X."/>
        </authorList>
    </citation>
    <scope>NUCLEOTIDE SEQUENCE [LARGE SCALE GENOMIC DNA]</scope>
    <source>
        <strain evidence="2">Gsoil 348</strain>
    </source>
</reference>
<sequence length="255" mass="27134">MPADVAARIQDYLRTAAANGRDIVQIGPFLASFSPDNDNPFVNYAIPQEGAIPTASEVDELIRVCRERGRKPRLEYIPDLAPGVESVLLSHGFEAEMRTPLMICSLGEAQRMPLPEGIELFLPNTDDELIGLAAAQMEAFGVGRAPDTQEVERARKSIGRGAIMVAARDVSTDEIVGGGVCTAPSGGISEIAGIGVRANFRRRGIAGAITERMTQEAFDAGVSLAFLMAGHDDGARVYARAGYQAVGEVLHISVP</sequence>
<dbReference type="SUPFAM" id="SSF55729">
    <property type="entry name" value="Acyl-CoA N-acyltransferases (Nat)"/>
    <property type="match status" value="1"/>
</dbReference>
<dbReference type="Pfam" id="PF00583">
    <property type="entry name" value="Acetyltransf_1"/>
    <property type="match status" value="1"/>
</dbReference>
<dbReference type="InterPro" id="IPR000182">
    <property type="entry name" value="GNAT_dom"/>
</dbReference>
<keyword evidence="3" id="KW-1185">Reference proteome</keyword>
<dbReference type="CDD" id="cd04301">
    <property type="entry name" value="NAT_SF"/>
    <property type="match status" value="1"/>
</dbReference>
<protein>
    <submittedName>
        <fullName evidence="2">Acetyltransferase</fullName>
    </submittedName>
</protein>
<dbReference type="HOGENOM" id="CLU_093867_0_0_0"/>
<proteinExistence type="predicted"/>
<name>A0A068NR77_FIMGI</name>
<dbReference type="InterPro" id="IPR016181">
    <property type="entry name" value="Acyl_CoA_acyltransferase"/>
</dbReference>
<dbReference type="EMBL" id="CP007139">
    <property type="protein sequence ID" value="AIE85270.1"/>
    <property type="molecule type" value="Genomic_DNA"/>
</dbReference>
<feature type="domain" description="N-acetyltransferase" evidence="1">
    <location>
        <begin position="119"/>
        <end position="255"/>
    </location>
</feature>
<dbReference type="PROSITE" id="PS51186">
    <property type="entry name" value="GNAT"/>
    <property type="match status" value="1"/>
</dbReference>
<dbReference type="AlphaFoldDB" id="A0A068NR77"/>
<dbReference type="Proteomes" id="UP000027982">
    <property type="component" value="Chromosome"/>
</dbReference>
<dbReference type="STRING" id="661478.OP10G_1902"/>
<dbReference type="OrthoDB" id="3814600at2"/>
<gene>
    <name evidence="2" type="ORF">OP10G_1902</name>
</gene>
<accession>A0A068NR77</accession>
<evidence type="ECO:0000313" key="2">
    <source>
        <dbReference type="EMBL" id="AIE85270.1"/>
    </source>
</evidence>
<dbReference type="RefSeq" id="WP_025226148.1">
    <property type="nucleotide sequence ID" value="NZ_CP007139.1"/>
</dbReference>
<organism evidence="2 3">
    <name type="scientific">Fimbriimonas ginsengisoli Gsoil 348</name>
    <dbReference type="NCBI Taxonomy" id="661478"/>
    <lineage>
        <taxon>Bacteria</taxon>
        <taxon>Bacillati</taxon>
        <taxon>Armatimonadota</taxon>
        <taxon>Fimbriimonadia</taxon>
        <taxon>Fimbriimonadales</taxon>
        <taxon>Fimbriimonadaceae</taxon>
        <taxon>Fimbriimonas</taxon>
    </lineage>
</organism>
<dbReference type="eggNOG" id="COG4552">
    <property type="taxonomic scope" value="Bacteria"/>
</dbReference>
<keyword evidence="2" id="KW-0808">Transferase</keyword>
<dbReference type="GO" id="GO:0016747">
    <property type="term" value="F:acyltransferase activity, transferring groups other than amino-acyl groups"/>
    <property type="evidence" value="ECO:0007669"/>
    <property type="project" value="InterPro"/>
</dbReference>
<evidence type="ECO:0000259" key="1">
    <source>
        <dbReference type="PROSITE" id="PS51186"/>
    </source>
</evidence>